<dbReference type="EMBL" id="MU970146">
    <property type="protein sequence ID" value="KAK9320077.1"/>
    <property type="molecule type" value="Genomic_DNA"/>
</dbReference>
<comment type="caution">
    <text evidence="1">The sequence shown here is derived from an EMBL/GenBank/DDBJ whole genome shotgun (WGS) entry which is preliminary data.</text>
</comment>
<dbReference type="Proteomes" id="UP001489719">
    <property type="component" value="Unassembled WGS sequence"/>
</dbReference>
<evidence type="ECO:0000313" key="1">
    <source>
        <dbReference type="EMBL" id="KAK9320077.1"/>
    </source>
</evidence>
<proteinExistence type="predicted"/>
<sequence length="493" mass="53260">MTPPVTMTVTSTNNSTKITIASTAVKPDDDPDIEFLANALKSHLSFNLTRTDSPSLSSDSQLASTSSSLASVNTTISSALSPSKPSSISKLPVYMRHNSLPSLNTKPFSIEGIVKKTCAPGLTRRVSLAEVQKEQEFLEFRTWSDDSSDPDDEEDDADEGEGTADNGEAAVGNRPSRRGPCQSMVLPRELKKRTKRERAPRAVLASSNSFSSAKSMITIMSASTDDTESWNSERTQLLAKIETLTMERDEARTMYLELKGRYMNLSTRFDQGIRENELLKSRISGYESNGPPPVPQDRSPKSSISNPVKSDAPAAGPKLNGHLPKLNQGVGLSSAPPSAAKAPARANATAVLRATSVPNVMPPDPKVVELCGALAYSRDKVRKNLSMTSANGAVNVLNMLGKTMERPKYRFEPNSVTILLCSKNHDGPTIRSDIFTIFRDKASSSPVTKVSRDTSASTKPMCIINCVNDRAAAAAFEALSGHPTYMNFILILS</sequence>
<evidence type="ECO:0000313" key="2">
    <source>
        <dbReference type="Proteomes" id="UP001489719"/>
    </source>
</evidence>
<accession>A0ACC3TGT2</accession>
<gene>
    <name evidence="1" type="ORF">V1517DRAFT_310176</name>
</gene>
<keyword evidence="2" id="KW-1185">Reference proteome</keyword>
<name>A0ACC3TGT2_9ASCO</name>
<reference evidence="2" key="1">
    <citation type="journal article" date="2024" name="Front. Bioeng. Biotechnol.">
        <title>Genome-scale model development and genomic sequencing of the oleaginous clade Lipomyces.</title>
        <authorList>
            <person name="Czajka J.J."/>
            <person name="Han Y."/>
            <person name="Kim J."/>
            <person name="Mondo S.J."/>
            <person name="Hofstad B.A."/>
            <person name="Robles A."/>
            <person name="Haridas S."/>
            <person name="Riley R."/>
            <person name="LaButti K."/>
            <person name="Pangilinan J."/>
            <person name="Andreopoulos W."/>
            <person name="Lipzen A."/>
            <person name="Yan J."/>
            <person name="Wang M."/>
            <person name="Ng V."/>
            <person name="Grigoriev I.V."/>
            <person name="Spatafora J.W."/>
            <person name="Magnuson J.K."/>
            <person name="Baker S.E."/>
            <person name="Pomraning K.R."/>
        </authorList>
    </citation>
    <scope>NUCLEOTIDE SEQUENCE [LARGE SCALE GENOMIC DNA]</scope>
    <source>
        <strain evidence="2">CBS 10300</strain>
    </source>
</reference>
<protein>
    <submittedName>
        <fullName evidence="1">Uncharacterized protein</fullName>
    </submittedName>
</protein>
<organism evidence="1 2">
    <name type="scientific">Lipomyces orientalis</name>
    <dbReference type="NCBI Taxonomy" id="1233043"/>
    <lineage>
        <taxon>Eukaryota</taxon>
        <taxon>Fungi</taxon>
        <taxon>Dikarya</taxon>
        <taxon>Ascomycota</taxon>
        <taxon>Saccharomycotina</taxon>
        <taxon>Lipomycetes</taxon>
        <taxon>Lipomycetales</taxon>
        <taxon>Lipomycetaceae</taxon>
        <taxon>Lipomyces</taxon>
    </lineage>
</organism>